<dbReference type="Gene3D" id="2.170.130.10">
    <property type="entry name" value="TonB-dependent receptor, plug domain"/>
    <property type="match status" value="1"/>
</dbReference>
<dbReference type="InterPro" id="IPR000531">
    <property type="entry name" value="Beta-barrel_TonB"/>
</dbReference>
<feature type="chain" id="PRO_5030138067" evidence="13">
    <location>
        <begin position="19"/>
        <end position="679"/>
    </location>
</feature>
<evidence type="ECO:0000313" key="16">
    <source>
        <dbReference type="EMBL" id="CAA0109012.1"/>
    </source>
</evidence>
<evidence type="ECO:0000256" key="5">
    <source>
        <dbReference type="ARBA" id="ARBA00022692"/>
    </source>
</evidence>
<dbReference type="SUPFAM" id="SSF56935">
    <property type="entry name" value="Porins"/>
    <property type="match status" value="1"/>
</dbReference>
<dbReference type="EMBL" id="CACSII010000015">
    <property type="protein sequence ID" value="CAA0109012.1"/>
    <property type="molecule type" value="Genomic_DNA"/>
</dbReference>
<dbReference type="PANTHER" id="PTHR30069">
    <property type="entry name" value="TONB-DEPENDENT OUTER MEMBRANE RECEPTOR"/>
    <property type="match status" value="1"/>
</dbReference>
<evidence type="ECO:0000259" key="15">
    <source>
        <dbReference type="Pfam" id="PF07715"/>
    </source>
</evidence>
<feature type="domain" description="TonB-dependent receptor plug" evidence="15">
    <location>
        <begin position="37"/>
        <end position="146"/>
    </location>
</feature>
<dbReference type="InterPro" id="IPR012910">
    <property type="entry name" value="Plug_dom"/>
</dbReference>
<evidence type="ECO:0000256" key="4">
    <source>
        <dbReference type="ARBA" id="ARBA00022452"/>
    </source>
</evidence>
<keyword evidence="10 11" id="KW-0998">Cell outer membrane</keyword>
<evidence type="ECO:0000256" key="12">
    <source>
        <dbReference type="RuleBase" id="RU003357"/>
    </source>
</evidence>
<evidence type="ECO:0000256" key="10">
    <source>
        <dbReference type="ARBA" id="ARBA00023237"/>
    </source>
</evidence>
<feature type="signal peptide" evidence="13">
    <location>
        <begin position="1"/>
        <end position="18"/>
    </location>
</feature>
<evidence type="ECO:0000256" key="3">
    <source>
        <dbReference type="ARBA" id="ARBA00022448"/>
    </source>
</evidence>
<evidence type="ECO:0000256" key="2">
    <source>
        <dbReference type="ARBA" id="ARBA00008143"/>
    </source>
</evidence>
<evidence type="ECO:0000256" key="9">
    <source>
        <dbReference type="ARBA" id="ARBA00023170"/>
    </source>
</evidence>
<dbReference type="GO" id="GO:0009279">
    <property type="term" value="C:cell outer membrane"/>
    <property type="evidence" value="ECO:0007669"/>
    <property type="project" value="UniProtKB-SubCell"/>
</dbReference>
<evidence type="ECO:0000313" key="17">
    <source>
        <dbReference type="Proteomes" id="UP000434580"/>
    </source>
</evidence>
<dbReference type="Proteomes" id="UP000434580">
    <property type="component" value="Unassembled WGS sequence"/>
</dbReference>
<evidence type="ECO:0000256" key="1">
    <source>
        <dbReference type="ARBA" id="ARBA00004571"/>
    </source>
</evidence>
<keyword evidence="4 11" id="KW-1134">Transmembrane beta strand</keyword>
<dbReference type="InterPro" id="IPR039426">
    <property type="entry name" value="TonB-dep_rcpt-like"/>
</dbReference>
<keyword evidence="8 11" id="KW-0472">Membrane</keyword>
<proteinExistence type="inferred from homology"/>
<keyword evidence="9" id="KW-0675">Receptor</keyword>
<dbReference type="GO" id="GO:0015344">
    <property type="term" value="F:siderophore uptake transmembrane transporter activity"/>
    <property type="evidence" value="ECO:0007669"/>
    <property type="project" value="TreeGrafter"/>
</dbReference>
<dbReference type="Pfam" id="PF00593">
    <property type="entry name" value="TonB_dep_Rec_b-barrel"/>
    <property type="match status" value="1"/>
</dbReference>
<dbReference type="PANTHER" id="PTHR30069:SF29">
    <property type="entry name" value="HEMOGLOBIN AND HEMOGLOBIN-HAPTOGLOBIN-BINDING PROTEIN 1-RELATED"/>
    <property type="match status" value="1"/>
</dbReference>
<evidence type="ECO:0000256" key="6">
    <source>
        <dbReference type="ARBA" id="ARBA00022729"/>
    </source>
</evidence>
<keyword evidence="5 11" id="KW-0812">Transmembrane</keyword>
<dbReference type="AlphaFoldDB" id="A0A5S9PWY2"/>
<name>A0A5S9PWY2_9GAMM</name>
<evidence type="ECO:0000256" key="13">
    <source>
        <dbReference type="SAM" id="SignalP"/>
    </source>
</evidence>
<dbReference type="InterPro" id="IPR037066">
    <property type="entry name" value="Plug_dom_sf"/>
</dbReference>
<evidence type="ECO:0000256" key="8">
    <source>
        <dbReference type="ARBA" id="ARBA00023136"/>
    </source>
</evidence>
<comment type="similarity">
    <text evidence="2">Belongs to the TonB-dependent receptor family. Hemoglobin/haptoglobin binding protein subfamily.</text>
</comment>
<sequence length="679" mass="76344">MRFLTSCLLATLASPLTALHSAELETTLVSAKRTEEKTSGGRSISAVENIAETQTVHISEVLSRVPATWISRGNGQESLISIRSPVFTGPGSCAEFLVTEDNLPVRPPAFCNVNQLFDVNFEQAERIEVLRGPGTVVHGAGAVHGVINVISPDFTEDPFGAVSLDYGTNGYGKVALDYRQQDWLIQGNAIHDSGYKHNSGFDQQKVRFKAQQESELWQFTHNISATNLEQETATYVVGSNAYKDPNRKRENPNPEAYRNAWSFRYSVDLEHQPNENSNLLITPYIRANGMDFMLHFLPGNPVEESQQIGGGLQSIFIRPYRDNVQLISGFDLDITAGSTRQYQKSAAGPIFPAGEHYNYDATVYTAAWFAEAEINLDDIWLLTIGARLANSWYDYHNNLSVGSACDPSVSNCRYYRPASDMLSFFNWQPEFTAQYQYVQNHFSYLTLVRGYRPPHTAELFRLEQGQQIAGIKSVVANSVEWGFKGTVNPVWSYHLSLYYMKKNNVIVKTADRQQVDGQRTQHQGAELTFNINLSDIFLIDVGMAYAEHRYDSNVQVFNSGTGNIKGNWIDTAPNFIGSMQLTWLADINTELQLDINHLGPYYLDAENNFRYSGHTLFNVFYQQQLPGNWALRLGLINATNEDYADRADITVITPVNPVAQERYFIGEPRNVRIGISKTF</sequence>
<dbReference type="InterPro" id="IPR036942">
    <property type="entry name" value="Beta-barrel_TonB_sf"/>
</dbReference>
<keyword evidence="3 11" id="KW-0813">Transport</keyword>
<reference evidence="16 17" key="1">
    <citation type="submission" date="2019-11" db="EMBL/GenBank/DDBJ databases">
        <authorList>
            <person name="Holert J."/>
        </authorList>
    </citation>
    <scope>NUCLEOTIDE SEQUENCE [LARGE SCALE GENOMIC DNA]</scope>
    <source>
        <strain evidence="16">BC5_2</strain>
    </source>
</reference>
<dbReference type="GO" id="GO:0044718">
    <property type="term" value="P:siderophore transmembrane transport"/>
    <property type="evidence" value="ECO:0007669"/>
    <property type="project" value="TreeGrafter"/>
</dbReference>
<feature type="domain" description="TonB-dependent receptor-like beta-barrel" evidence="14">
    <location>
        <begin position="236"/>
        <end position="637"/>
    </location>
</feature>
<comment type="subcellular location">
    <subcellularLocation>
        <location evidence="1 11">Cell outer membrane</location>
        <topology evidence="1 11">Multi-pass membrane protein</topology>
    </subcellularLocation>
</comment>
<dbReference type="Pfam" id="PF07715">
    <property type="entry name" value="Plug"/>
    <property type="match status" value="1"/>
</dbReference>
<dbReference type="PROSITE" id="PS52016">
    <property type="entry name" value="TONB_DEPENDENT_REC_3"/>
    <property type="match status" value="1"/>
</dbReference>
<organism evidence="16 17">
    <name type="scientific">BD1-7 clade bacterium</name>
    <dbReference type="NCBI Taxonomy" id="2029982"/>
    <lineage>
        <taxon>Bacteria</taxon>
        <taxon>Pseudomonadati</taxon>
        <taxon>Pseudomonadota</taxon>
        <taxon>Gammaproteobacteria</taxon>
        <taxon>Cellvibrionales</taxon>
        <taxon>Spongiibacteraceae</taxon>
        <taxon>BD1-7 clade</taxon>
    </lineage>
</organism>
<dbReference type="Gene3D" id="2.40.170.20">
    <property type="entry name" value="TonB-dependent receptor, beta-barrel domain"/>
    <property type="match status" value="1"/>
</dbReference>
<gene>
    <name evidence="16" type="primary">btuB_2</name>
    <name evidence="16" type="ORF">DPBNPPHM_04157</name>
</gene>
<keyword evidence="6 13" id="KW-0732">Signal</keyword>
<accession>A0A5S9PWY2</accession>
<keyword evidence="7 12" id="KW-0798">TonB box</keyword>
<evidence type="ECO:0000259" key="14">
    <source>
        <dbReference type="Pfam" id="PF00593"/>
    </source>
</evidence>
<evidence type="ECO:0000256" key="7">
    <source>
        <dbReference type="ARBA" id="ARBA00023077"/>
    </source>
</evidence>
<evidence type="ECO:0000256" key="11">
    <source>
        <dbReference type="PROSITE-ProRule" id="PRU01360"/>
    </source>
</evidence>
<protein>
    <submittedName>
        <fullName evidence="16">Vitamin B12 transporter BtuB</fullName>
    </submittedName>
</protein>